<proteinExistence type="predicted"/>
<dbReference type="EMBL" id="MGFG01000004">
    <property type="protein sequence ID" value="OGM01576.1"/>
    <property type="molecule type" value="Genomic_DNA"/>
</dbReference>
<gene>
    <name evidence="2" type="ORF">A2480_01520</name>
</gene>
<dbReference type="Pfam" id="PF08486">
    <property type="entry name" value="SpoIID"/>
    <property type="match status" value="1"/>
</dbReference>
<reference evidence="2 3" key="1">
    <citation type="journal article" date="2016" name="Nat. Commun.">
        <title>Thousands of microbial genomes shed light on interconnected biogeochemical processes in an aquifer system.</title>
        <authorList>
            <person name="Anantharaman K."/>
            <person name="Brown C.T."/>
            <person name="Hug L.A."/>
            <person name="Sharon I."/>
            <person name="Castelle C.J."/>
            <person name="Probst A.J."/>
            <person name="Thomas B.C."/>
            <person name="Singh A."/>
            <person name="Wilkins M.J."/>
            <person name="Karaoz U."/>
            <person name="Brodie E.L."/>
            <person name="Williams K.H."/>
            <person name="Hubbard S.S."/>
            <person name="Banfield J.F."/>
        </authorList>
    </citation>
    <scope>NUCLEOTIDE SEQUENCE [LARGE SCALE GENOMIC DNA]</scope>
</reference>
<dbReference type="AlphaFoldDB" id="A0A1F7WFG1"/>
<accession>A0A1F7WFG1</accession>
<feature type="domain" description="Sporulation stage II protein D amidase enhancer LytB N-terminal" evidence="1">
    <location>
        <begin position="602"/>
        <end position="694"/>
    </location>
</feature>
<organism evidence="2 3">
    <name type="scientific">Candidatus Uhrbacteria bacterium RIFOXYC2_FULL_47_19</name>
    <dbReference type="NCBI Taxonomy" id="1802424"/>
    <lineage>
        <taxon>Bacteria</taxon>
        <taxon>Candidatus Uhriibacteriota</taxon>
    </lineage>
</organism>
<evidence type="ECO:0000313" key="2">
    <source>
        <dbReference type="EMBL" id="OGM01576.1"/>
    </source>
</evidence>
<dbReference type="Gene3D" id="2.60.40.10">
    <property type="entry name" value="Immunoglobulins"/>
    <property type="match status" value="3"/>
</dbReference>
<dbReference type="Proteomes" id="UP000176988">
    <property type="component" value="Unassembled WGS sequence"/>
</dbReference>
<dbReference type="InterPro" id="IPR013693">
    <property type="entry name" value="SpoIID/LytB_N"/>
</dbReference>
<name>A0A1F7WFG1_9BACT</name>
<dbReference type="InterPro" id="IPR013783">
    <property type="entry name" value="Ig-like_fold"/>
</dbReference>
<sequence length="777" mass="84415">MGFPYEKRLSGKKVGLRVIATAVFVVALVVMVGRVGSAGAASYGYAAQEMIRSAQVVEVAPGQTVEFTVGFKNTGTTLWGNGGSNFVSIYTYDPKYRTSSFRDASWYRTNQPTKLDSLVVPGQIGTFRFQLKAPTSEGDYNESFHLAAENLAWIPGGQFNVTIKVRRTTIVAAAAVPVTAPTSAPSSGSYTALELTRSTQTVSLDPGQSTVFSIDFKNVGTTTWLSDGKNFISIYTYDPKYRTSAFRDVSWYRPDQPARLSTPIVAPGKFGTVSFRLKAPSVSGTYRETFHLAAEDKAWISGGQFSVTIVVGQSTQVASSSNITIIAADTALTEADGPSVVEMVQTANGFAALKMLSSGDRLAMAAGSTQDFRVAFKNVGQIPWVKYGSEPVRLKATTSISQLFRDTTWTEDYPSLLQQDRAENGQLAFFNVRLRAPRTNGNYSARFDLYAGEQPIEGGTIEIPVEVTGGSVSAVVPDSIVSEFSGAGSRGPNIRVGLFYGLNPVTFAASGTYTLIEGSNDQPVRQLSGVTTVIFDSATLNYTVRNGGYTYTSDYHVTLRPDNPASTILEITSYENRPTWDTSVNFNRFRGELSVHYMRSTGRLWVIEELPIEDYMRGLAETSNGSPQEYQKALVTAARTYALYVLSIGGKHKSEYHDVNTGAGDQVYKGYSSELVRPNVAQAAEDTRGSVVTYNGELVVTPYFSRSDGRTRAWSEVWGGSKPWLVSVPAPYDQGKTLWGHGVGMSASDAVGRAADGASWTDMLSYYYTGTVVKRIY</sequence>
<evidence type="ECO:0000259" key="1">
    <source>
        <dbReference type="Pfam" id="PF08486"/>
    </source>
</evidence>
<evidence type="ECO:0000313" key="3">
    <source>
        <dbReference type="Proteomes" id="UP000176988"/>
    </source>
</evidence>
<comment type="caution">
    <text evidence="2">The sequence shown here is derived from an EMBL/GenBank/DDBJ whole genome shotgun (WGS) entry which is preliminary data.</text>
</comment>
<protein>
    <recommendedName>
        <fullName evidence="1">Sporulation stage II protein D amidase enhancer LytB N-terminal domain-containing protein</fullName>
    </recommendedName>
</protein>
<dbReference type="STRING" id="1802424.A2480_01520"/>